<proteinExistence type="predicted"/>
<feature type="compositionally biased region" description="Low complexity" evidence="1">
    <location>
        <begin position="83"/>
        <end position="97"/>
    </location>
</feature>
<sequence length="1638" mass="178054">MSDKGKDQVSQKIDEKNQEENNQGSQPVIPLDNSERDNMGTLQSAETNPEGDSPQPHSTSSSTDPHPHSTSSSTEPHPPTIESNASNTSQATTTPSTDIKQSESIIYTSKNTNSDRVQDDIADTPILPSDNDKGEVGNVRDTAQIQANTVDVQAKNIADTAKNTLDSDSAETERITERAKTMHTTIIPTKRVDHTSAESAADSNAVEAISVPGIYSSTSDSDPDSYSGSDTLSSGTESDSYASAKSMPGPESLQPSANVANEPSEVISDTKPYKMTNNIAPAEAIAGVSAEVSSDTKLAVSVAETVSTTATMDTLSADSVSTDTVSADTTDIELTDIEFADIPTDTTGQAVTSNATNNVSADTDITIVPAETAVEQTGTANATISAETATITVPAENIAVLAGNTPITMPAKSTTVPAETTTITVSEIAAPTRTATVTVPAETPTVTAEIAAPAETATVTVTAETTAVLPGKASTTVPAENATVPAEIITAVMPAEIATAAVSVPSHKTRGNANLNLPAAGNVEGIASLVHAPSATNTAPVRVTATTAASITEAEAEAAAFNILTGASLEGCASGGADSTSSSTQSITTASAEVKRPAGQGVRSRPDNSVRPSQYNGARPRPNTRMSNRSGTSAQVDSQRRSDTRNRRKRNTTRTVSQEDIREMKKAAQVFKSKVENIAKERRLKIGKVKAALSDVHKALTTCQNRLRNRTFNTSHCENDLDRAAQTVQTFLEKIRQCLNSHSGPSTELADRDDVYGLMNQAAGIAGDLRKKDGQQICLDARLGGVRAAEHSEAGLMENIATANAQCVTSQSATNADVTTENIPVSFAEKSDNPPPAGSNEESSSRDREECSYSSTASSILPSFVIDTEKVPRNKFQGKRFKYNQNYSIINLKITPGRPGQNTKISIYENVPGFYPSNRAQGNQNGFNGRNSGQSPRSNAPFPRQNRWRYDRAGTARRASVSSEYSHTSHRTPSLGDSNAFLQGTNSHMGPHNFFGVNLEEPDFGRKFFHYIHALYLFSHPGYVQFVQNDRFYTQQGHSALQALQYRNPPTPCQLQKEERAQTVEMYANENNQERNSELCTGQTVHRGGMSSSSDGNASEVCFDSDASEDSKKVSVENCLKTLTFEICRLQKYCATPPGSIEVFNREIKRIQEFSYREKLEDSEKAGIEKLTGKLNQVQESTAPCSGSEQDQCKDDEQTAAYSETDGLSKDARSSGTSSSNPSPHQRASAQQSADSNSPHNRQTSDHSDSVQLDRSGNRPSVIPTNRHIRRDSGNAYYGAERKETFRGYNVDVDVSLQRWPGKRKTRYCQQNNKESLTGHNSNYNRPWPPKNPYIDMEDNFQNPGNGDRAFPGRKSTVLRLGVALPRMANDKYLSNLNALVVLEKEGLLLALDLRNKYVKQYVMSEEEKEKPQFLRSGHESLLDTQPLFMCKLNENMVVVACKDRKLAVLKCVRSRNHPEYLLTIKCLRQYAGLAYLRDDVLACSSFSRRCVDIVHVKNEEIETTTIVNTHNYAPETLCYLPEIGQIVFLERSETEGLRLVGVTEAQEIKFREPFDPSVANSWNIARYQNNIVACCKTTNQFKLLTPGGKYLAEFNFKKGDINQPFGMYFDTKGRFYVANEGTQNNGVFPDIKAFVMR</sequence>
<feature type="compositionally biased region" description="Polar residues" evidence="1">
    <location>
        <begin position="624"/>
        <end position="637"/>
    </location>
</feature>
<feature type="region of interest" description="Disordered" evidence="1">
    <location>
        <begin position="1"/>
        <end position="138"/>
    </location>
</feature>
<protein>
    <submittedName>
        <fullName evidence="2">Uncharacterized protein</fullName>
    </submittedName>
</protein>
<feature type="compositionally biased region" description="Low complexity" evidence="1">
    <location>
        <begin position="1214"/>
        <end position="1223"/>
    </location>
</feature>
<dbReference type="EMBL" id="BLXT01001882">
    <property type="protein sequence ID" value="GFN88892.1"/>
    <property type="molecule type" value="Genomic_DNA"/>
</dbReference>
<dbReference type="Proteomes" id="UP000735302">
    <property type="component" value="Unassembled WGS sequence"/>
</dbReference>
<evidence type="ECO:0000313" key="3">
    <source>
        <dbReference type="Proteomes" id="UP000735302"/>
    </source>
</evidence>
<evidence type="ECO:0000256" key="1">
    <source>
        <dbReference type="SAM" id="MobiDB-lite"/>
    </source>
</evidence>
<name>A0AAV3Z296_9GAST</name>
<reference evidence="2 3" key="1">
    <citation type="journal article" date="2021" name="Elife">
        <title>Chloroplast acquisition without the gene transfer in kleptoplastic sea slugs, Plakobranchus ocellatus.</title>
        <authorList>
            <person name="Maeda T."/>
            <person name="Takahashi S."/>
            <person name="Yoshida T."/>
            <person name="Shimamura S."/>
            <person name="Takaki Y."/>
            <person name="Nagai Y."/>
            <person name="Toyoda A."/>
            <person name="Suzuki Y."/>
            <person name="Arimoto A."/>
            <person name="Ishii H."/>
            <person name="Satoh N."/>
            <person name="Nishiyama T."/>
            <person name="Hasebe M."/>
            <person name="Maruyama T."/>
            <person name="Minagawa J."/>
            <person name="Obokata J."/>
            <person name="Shigenobu S."/>
        </authorList>
    </citation>
    <scope>NUCLEOTIDE SEQUENCE [LARGE SCALE GENOMIC DNA]</scope>
</reference>
<feature type="region of interest" description="Disordered" evidence="1">
    <location>
        <begin position="917"/>
        <end position="976"/>
    </location>
</feature>
<feature type="compositionally biased region" description="Low complexity" evidence="1">
    <location>
        <begin position="53"/>
        <end position="75"/>
    </location>
</feature>
<feature type="compositionally biased region" description="Polar residues" evidence="1">
    <location>
        <begin position="1179"/>
        <end position="1190"/>
    </location>
</feature>
<feature type="compositionally biased region" description="Polar residues" evidence="1">
    <location>
        <begin position="98"/>
        <end position="115"/>
    </location>
</feature>
<feature type="compositionally biased region" description="Basic and acidic residues" evidence="1">
    <location>
        <begin position="1"/>
        <end position="19"/>
    </location>
</feature>
<feature type="compositionally biased region" description="Polar residues" evidence="1">
    <location>
        <begin position="918"/>
        <end position="938"/>
    </location>
</feature>
<feature type="compositionally biased region" description="Polar residues" evidence="1">
    <location>
        <begin position="960"/>
        <end position="976"/>
    </location>
</feature>
<organism evidence="2 3">
    <name type="scientific">Plakobranchus ocellatus</name>
    <dbReference type="NCBI Taxonomy" id="259542"/>
    <lineage>
        <taxon>Eukaryota</taxon>
        <taxon>Metazoa</taxon>
        <taxon>Spiralia</taxon>
        <taxon>Lophotrochozoa</taxon>
        <taxon>Mollusca</taxon>
        <taxon>Gastropoda</taxon>
        <taxon>Heterobranchia</taxon>
        <taxon>Euthyneura</taxon>
        <taxon>Panpulmonata</taxon>
        <taxon>Sacoglossa</taxon>
        <taxon>Placobranchoidea</taxon>
        <taxon>Plakobranchidae</taxon>
        <taxon>Plakobranchus</taxon>
    </lineage>
</organism>
<dbReference type="SUPFAM" id="SSF101898">
    <property type="entry name" value="NHL repeat"/>
    <property type="match status" value="1"/>
</dbReference>
<feature type="region of interest" description="Disordered" evidence="1">
    <location>
        <begin position="826"/>
        <end position="855"/>
    </location>
</feature>
<feature type="compositionally biased region" description="Low complexity" evidence="1">
    <location>
        <begin position="216"/>
        <end position="230"/>
    </location>
</feature>
<feature type="compositionally biased region" description="Polar residues" evidence="1">
    <location>
        <begin position="231"/>
        <end position="243"/>
    </location>
</feature>
<feature type="compositionally biased region" description="Low complexity" evidence="1">
    <location>
        <begin position="575"/>
        <end position="592"/>
    </location>
</feature>
<feature type="compositionally biased region" description="Polar residues" evidence="1">
    <location>
        <begin position="1224"/>
        <end position="1242"/>
    </location>
</feature>
<comment type="caution">
    <text evidence="2">The sequence shown here is derived from an EMBL/GenBank/DDBJ whole genome shotgun (WGS) entry which is preliminary data.</text>
</comment>
<accession>A0AAV3Z296</accession>
<evidence type="ECO:0000313" key="2">
    <source>
        <dbReference type="EMBL" id="GFN88892.1"/>
    </source>
</evidence>
<gene>
    <name evidence="2" type="ORF">PoB_001539800</name>
</gene>
<feature type="region of interest" description="Disordered" evidence="1">
    <location>
        <begin position="572"/>
        <end position="659"/>
    </location>
</feature>
<feature type="compositionally biased region" description="Polar residues" evidence="1">
    <location>
        <begin position="1250"/>
        <end position="1259"/>
    </location>
</feature>
<feature type="region of interest" description="Disordered" evidence="1">
    <location>
        <begin position="185"/>
        <end position="204"/>
    </location>
</feature>
<keyword evidence="3" id="KW-1185">Reference proteome</keyword>
<feature type="region of interest" description="Disordered" evidence="1">
    <location>
        <begin position="214"/>
        <end position="272"/>
    </location>
</feature>
<feature type="region of interest" description="Disordered" evidence="1">
    <location>
        <begin position="1179"/>
        <end position="1276"/>
    </location>
</feature>